<evidence type="ECO:0000313" key="9">
    <source>
        <dbReference type="EMBL" id="PRY92040.1"/>
    </source>
</evidence>
<comment type="caution">
    <text evidence="9">The sequence shown here is derived from an EMBL/GenBank/DDBJ whole genome shotgun (WGS) entry which is preliminary data.</text>
</comment>
<dbReference type="RefSeq" id="WP_106161865.1">
    <property type="nucleotide sequence ID" value="NZ_PVTT01000003.1"/>
</dbReference>
<evidence type="ECO:0000256" key="2">
    <source>
        <dbReference type="ARBA" id="ARBA00009347"/>
    </source>
</evidence>
<evidence type="ECO:0000259" key="6">
    <source>
        <dbReference type="Pfam" id="PF00441"/>
    </source>
</evidence>
<dbReference type="InterPro" id="IPR036250">
    <property type="entry name" value="AcylCo_DH-like_C"/>
</dbReference>
<dbReference type="GO" id="GO:0003995">
    <property type="term" value="F:acyl-CoA dehydrogenase activity"/>
    <property type="evidence" value="ECO:0007669"/>
    <property type="project" value="InterPro"/>
</dbReference>
<feature type="domain" description="Acyl-CoA dehydrogenase/oxidase C-terminal" evidence="6">
    <location>
        <begin position="287"/>
        <end position="442"/>
    </location>
</feature>
<dbReference type="Pfam" id="PF18158">
    <property type="entry name" value="AidB_N"/>
    <property type="match status" value="1"/>
</dbReference>
<name>A0A2T0WZC5_9RHOB</name>
<proteinExistence type="inferred from homology"/>
<dbReference type="Gene3D" id="1.20.140.10">
    <property type="entry name" value="Butyryl-CoA Dehydrogenase, subunit A, domain 3"/>
    <property type="match status" value="1"/>
</dbReference>
<keyword evidence="3 5" id="KW-0285">Flavoprotein</keyword>
<feature type="domain" description="Acyl-CoA oxidase/dehydrogenase middle" evidence="7">
    <location>
        <begin position="183"/>
        <end position="276"/>
    </location>
</feature>
<dbReference type="InterPro" id="IPR041504">
    <property type="entry name" value="AidB_N"/>
</dbReference>
<evidence type="ECO:0000256" key="5">
    <source>
        <dbReference type="RuleBase" id="RU362125"/>
    </source>
</evidence>
<dbReference type="InterPro" id="IPR006091">
    <property type="entry name" value="Acyl-CoA_Oxase/DH_mid-dom"/>
</dbReference>
<dbReference type="Gene3D" id="6.10.250.600">
    <property type="match status" value="1"/>
</dbReference>
<keyword evidence="10" id="KW-1185">Reference proteome</keyword>
<sequence>MDGTARTASTHEVLNQPAGLPDLDLVAADAALAAGLACPPLADHAGRVRRFGCEAGAAEARDLSRQANENPPKLRAFDRYGHRIDAVEFHPAYHRLMRMGLEGGVASAAWTAGTGGHALHASLLYLMTQADAGVCCPMSMSYASVAALRAEPALAAEWEPRIASGRYDPANAPAAGKAGATIGMAMTEKQGGSDVRANTTRAHPVGDDEYELVGHKWFCSAPMSDAFLTLAYAPGGLTCLLVPRWRPDGTKNAVHLMRLKDKLGDRSNASSEIEYQGAWARRVGEEGRGVRTIIDMVQGTRLDCIAGSAGGMRAALTEALWHARHRSAFQKRLIDQPAMRGVLADLCLEAEAATALMLRVARAFDAAPADGAEAAFARIATPIAKYHVCKRQPGFVYEALEAHGGAGYVEEGPMPRLFRQSPLNAIWEGSGNVIALDVLRALSRGPEALEVLRGALAAARGRDGRFDDRLAGWEGWARPGAVHEASARAFVEETALLLQAAVLADGADAVFEAFCGARLDPAGHGLGYGTARIEAAAAERLLDRAAPRPAAG</sequence>
<evidence type="ECO:0000256" key="4">
    <source>
        <dbReference type="ARBA" id="ARBA00022827"/>
    </source>
</evidence>
<dbReference type="EMBL" id="PVTT01000003">
    <property type="protein sequence ID" value="PRY92040.1"/>
    <property type="molecule type" value="Genomic_DNA"/>
</dbReference>
<dbReference type="PANTHER" id="PTHR42707:SF3">
    <property type="entry name" value="ACYL-COA DEHYDROGENASE AIDB-RELATED"/>
    <property type="match status" value="1"/>
</dbReference>
<dbReference type="SUPFAM" id="SSF47203">
    <property type="entry name" value="Acyl-CoA dehydrogenase C-terminal domain-like"/>
    <property type="match status" value="1"/>
</dbReference>
<dbReference type="InterPro" id="IPR006089">
    <property type="entry name" value="Acyl-CoA_DH_CS"/>
</dbReference>
<feature type="domain" description="Adaptive response protein AidB N-terminal" evidence="8">
    <location>
        <begin position="15"/>
        <end position="169"/>
    </location>
</feature>
<dbReference type="InterPro" id="IPR009100">
    <property type="entry name" value="AcylCoA_DH/oxidase_NM_dom_sf"/>
</dbReference>
<dbReference type="Proteomes" id="UP000238801">
    <property type="component" value="Unassembled WGS sequence"/>
</dbReference>
<dbReference type="Gene3D" id="2.40.110.20">
    <property type="match status" value="1"/>
</dbReference>
<evidence type="ECO:0000256" key="3">
    <source>
        <dbReference type="ARBA" id="ARBA00022630"/>
    </source>
</evidence>
<evidence type="ECO:0000259" key="8">
    <source>
        <dbReference type="Pfam" id="PF18158"/>
    </source>
</evidence>
<comment type="similarity">
    <text evidence="2 5">Belongs to the acyl-CoA dehydrogenase family.</text>
</comment>
<reference evidence="9 10" key="1">
    <citation type="submission" date="2018-03" db="EMBL/GenBank/DDBJ databases">
        <title>Genomic Encyclopedia of Archaeal and Bacterial Type Strains, Phase II (KMG-II): from individual species to whole genera.</title>
        <authorList>
            <person name="Goeker M."/>
        </authorList>
    </citation>
    <scope>NUCLEOTIDE SEQUENCE [LARGE SCALE GENOMIC DNA]</scope>
    <source>
        <strain evidence="9 10">DSM 29318</strain>
    </source>
</reference>
<gene>
    <name evidence="9" type="ORF">BCF33_2733</name>
</gene>
<dbReference type="SUPFAM" id="SSF56645">
    <property type="entry name" value="Acyl-CoA dehydrogenase NM domain-like"/>
    <property type="match status" value="1"/>
</dbReference>
<dbReference type="AlphaFoldDB" id="A0A2T0WZC5"/>
<dbReference type="Pfam" id="PF02770">
    <property type="entry name" value="Acyl-CoA_dh_M"/>
    <property type="match status" value="1"/>
</dbReference>
<dbReference type="OrthoDB" id="9771038at2"/>
<keyword evidence="5" id="KW-0560">Oxidoreductase</keyword>
<evidence type="ECO:0000313" key="10">
    <source>
        <dbReference type="Proteomes" id="UP000238801"/>
    </source>
</evidence>
<keyword evidence="4 5" id="KW-0274">FAD</keyword>
<evidence type="ECO:0000259" key="7">
    <source>
        <dbReference type="Pfam" id="PF02770"/>
    </source>
</evidence>
<dbReference type="InterPro" id="IPR009075">
    <property type="entry name" value="AcylCo_DH/oxidase_C"/>
</dbReference>
<comment type="cofactor">
    <cofactor evidence="1 5">
        <name>FAD</name>
        <dbReference type="ChEBI" id="CHEBI:57692"/>
    </cofactor>
</comment>
<accession>A0A2T0WZC5</accession>
<evidence type="ECO:0000256" key="1">
    <source>
        <dbReference type="ARBA" id="ARBA00001974"/>
    </source>
</evidence>
<dbReference type="InterPro" id="IPR052904">
    <property type="entry name" value="Acyl-CoA_dehydrogenase-like"/>
</dbReference>
<organism evidence="9 10">
    <name type="scientific">Hasllibacter halocynthiae</name>
    <dbReference type="NCBI Taxonomy" id="595589"/>
    <lineage>
        <taxon>Bacteria</taxon>
        <taxon>Pseudomonadati</taxon>
        <taxon>Pseudomonadota</taxon>
        <taxon>Alphaproteobacteria</taxon>
        <taxon>Rhodobacterales</taxon>
        <taxon>Roseobacteraceae</taxon>
        <taxon>Hasllibacter</taxon>
    </lineage>
</organism>
<dbReference type="PROSITE" id="PS00072">
    <property type="entry name" value="ACYL_COA_DH_1"/>
    <property type="match status" value="1"/>
</dbReference>
<protein>
    <submittedName>
        <fullName evidence="9">Putative acyl-CoA dehydrogenase</fullName>
    </submittedName>
</protein>
<dbReference type="PANTHER" id="PTHR42707">
    <property type="entry name" value="ACYL-COA DEHYDROGENASE"/>
    <property type="match status" value="1"/>
</dbReference>
<dbReference type="Pfam" id="PF00441">
    <property type="entry name" value="Acyl-CoA_dh_1"/>
    <property type="match status" value="1"/>
</dbReference>